<name>A0ACC3SKA4_9PEZI</name>
<dbReference type="EMBL" id="JAMKPW020000006">
    <property type="protein sequence ID" value="KAK8217183.1"/>
    <property type="molecule type" value="Genomic_DNA"/>
</dbReference>
<comment type="caution">
    <text evidence="1">The sequence shown here is derived from an EMBL/GenBank/DDBJ whole genome shotgun (WGS) entry which is preliminary data.</text>
</comment>
<evidence type="ECO:0000313" key="1">
    <source>
        <dbReference type="EMBL" id="KAK8217183.1"/>
    </source>
</evidence>
<accession>A0ACC3SKA4</accession>
<sequence length="108" mass="11813">MPISADAKLIRRAIRCRLATFSSHVPGHSSHVGAVSPSVIPKRPAGRRRIDAIRTWSPYRLGCAGLLRHVAVSSARAFPMNGIIQMSLKLSHWFDGPRSLLYLNLGSA</sequence>
<keyword evidence="2" id="KW-1185">Reference proteome</keyword>
<protein>
    <submittedName>
        <fullName evidence="1">Uncharacterized protein</fullName>
    </submittedName>
</protein>
<gene>
    <name evidence="1" type="ORF">M8818_001435</name>
</gene>
<dbReference type="Proteomes" id="UP001320706">
    <property type="component" value="Unassembled WGS sequence"/>
</dbReference>
<organism evidence="1 2">
    <name type="scientific">Zalaria obscura</name>
    <dbReference type="NCBI Taxonomy" id="2024903"/>
    <lineage>
        <taxon>Eukaryota</taxon>
        <taxon>Fungi</taxon>
        <taxon>Dikarya</taxon>
        <taxon>Ascomycota</taxon>
        <taxon>Pezizomycotina</taxon>
        <taxon>Dothideomycetes</taxon>
        <taxon>Dothideomycetidae</taxon>
        <taxon>Dothideales</taxon>
        <taxon>Zalariaceae</taxon>
        <taxon>Zalaria</taxon>
    </lineage>
</organism>
<evidence type="ECO:0000313" key="2">
    <source>
        <dbReference type="Proteomes" id="UP001320706"/>
    </source>
</evidence>
<reference evidence="1" key="1">
    <citation type="submission" date="2024-02" db="EMBL/GenBank/DDBJ databases">
        <title>Metagenome Assembled Genome of Zalaria obscura JY119.</title>
        <authorList>
            <person name="Vighnesh L."/>
            <person name="Jagadeeshwari U."/>
            <person name="Venkata Ramana C."/>
            <person name="Sasikala C."/>
        </authorList>
    </citation>
    <scope>NUCLEOTIDE SEQUENCE</scope>
    <source>
        <strain evidence="1">JY119</strain>
    </source>
</reference>
<proteinExistence type="predicted"/>